<dbReference type="InterPro" id="IPR005468">
    <property type="entry name" value="Avidin/str"/>
</dbReference>
<accession>A0A1V4KHW7</accession>
<gene>
    <name evidence="4" type="ORF">AV530_008593</name>
</gene>
<dbReference type="SUPFAM" id="SSF50876">
    <property type="entry name" value="Avidin/streptavidin"/>
    <property type="match status" value="1"/>
</dbReference>
<keyword evidence="2" id="KW-0964">Secreted</keyword>
<dbReference type="Pfam" id="PF01382">
    <property type="entry name" value="Avidin"/>
    <property type="match status" value="1"/>
</dbReference>
<keyword evidence="3" id="KW-0732">Signal</keyword>
<evidence type="ECO:0000313" key="4">
    <source>
        <dbReference type="EMBL" id="OPJ84018.1"/>
    </source>
</evidence>
<dbReference type="EMBL" id="LSYS01003086">
    <property type="protein sequence ID" value="OPJ84018.1"/>
    <property type="molecule type" value="Genomic_DNA"/>
</dbReference>
<evidence type="ECO:0000313" key="5">
    <source>
        <dbReference type="Proteomes" id="UP000190648"/>
    </source>
</evidence>
<evidence type="ECO:0000256" key="2">
    <source>
        <dbReference type="ARBA" id="ARBA00022525"/>
    </source>
</evidence>
<organism evidence="4 5">
    <name type="scientific">Patagioenas fasciata monilis</name>
    <dbReference type="NCBI Taxonomy" id="372326"/>
    <lineage>
        <taxon>Eukaryota</taxon>
        <taxon>Metazoa</taxon>
        <taxon>Chordata</taxon>
        <taxon>Craniata</taxon>
        <taxon>Vertebrata</taxon>
        <taxon>Euteleostomi</taxon>
        <taxon>Archelosauria</taxon>
        <taxon>Archosauria</taxon>
        <taxon>Dinosauria</taxon>
        <taxon>Saurischia</taxon>
        <taxon>Theropoda</taxon>
        <taxon>Coelurosauria</taxon>
        <taxon>Aves</taxon>
        <taxon>Neognathae</taxon>
        <taxon>Neoaves</taxon>
        <taxon>Columbimorphae</taxon>
        <taxon>Columbiformes</taxon>
        <taxon>Columbidae</taxon>
        <taxon>Patagioenas</taxon>
    </lineage>
</organism>
<evidence type="ECO:0000256" key="3">
    <source>
        <dbReference type="ARBA" id="ARBA00022729"/>
    </source>
</evidence>
<dbReference type="InterPro" id="IPR036896">
    <property type="entry name" value="Avidin-like_sf"/>
</dbReference>
<dbReference type="Gene3D" id="2.40.128.30">
    <property type="entry name" value="Avidin-like"/>
    <property type="match status" value="1"/>
</dbReference>
<reference evidence="4 5" key="1">
    <citation type="submission" date="2016-02" db="EMBL/GenBank/DDBJ databases">
        <title>Band-tailed pigeon sequencing and assembly.</title>
        <authorList>
            <person name="Soares A.E."/>
            <person name="Novak B.J."/>
            <person name="Rice E.S."/>
            <person name="O'Connell B."/>
            <person name="Chang D."/>
            <person name="Weber S."/>
            <person name="Shapiro B."/>
        </authorList>
    </citation>
    <scope>NUCLEOTIDE SEQUENCE [LARGE SCALE GENOMIC DNA]</scope>
    <source>
        <strain evidence="4">BTP2013</strain>
        <tissue evidence="4">Blood</tissue>
    </source>
</reference>
<comment type="subcellular location">
    <subcellularLocation>
        <location evidence="1">Secreted</location>
    </subcellularLocation>
</comment>
<evidence type="ECO:0000256" key="1">
    <source>
        <dbReference type="ARBA" id="ARBA00004613"/>
    </source>
</evidence>
<keyword evidence="5" id="KW-1185">Reference proteome</keyword>
<dbReference type="GO" id="GO:0005576">
    <property type="term" value="C:extracellular region"/>
    <property type="evidence" value="ECO:0007669"/>
    <property type="project" value="UniProtKB-SubCell"/>
</dbReference>
<comment type="caution">
    <text evidence="4">The sequence shown here is derived from an EMBL/GenBank/DDBJ whole genome shotgun (WGS) entry which is preliminary data.</text>
</comment>
<protein>
    <submittedName>
        <fullName evidence="4">Uncharacterized protein</fullName>
    </submittedName>
</protein>
<name>A0A1V4KHW7_PATFA</name>
<sequence>MAALYCETNIRSSLVQCPLEGSWRNKEGHILKIWSVDDPTCECDGCYITDQRYKLKERWLSKTDNTIVFGFTVYWSSAKRTIFHNWYRSECGKEILQTTWYEQRRIDDNGWVITRNGTYIFTRLYLWPLSGIVGDFNTDGSTWDADPLSCINVGQYSQEKGGSAGDFKADGNAWNAHPISGSTTCF</sequence>
<proteinExistence type="predicted"/>
<dbReference type="AlphaFoldDB" id="A0A1V4KHW7"/>
<dbReference type="Proteomes" id="UP000190648">
    <property type="component" value="Unassembled WGS sequence"/>
</dbReference>
<dbReference type="GO" id="GO:0009374">
    <property type="term" value="F:biotin binding"/>
    <property type="evidence" value="ECO:0007669"/>
    <property type="project" value="InterPro"/>
</dbReference>